<comment type="similarity">
    <text evidence="7">Belongs to the anti-sigma-factor family.</text>
</comment>
<dbReference type="AlphaFoldDB" id="A0A9D1D7K3"/>
<evidence type="ECO:0000256" key="6">
    <source>
        <dbReference type="ARBA" id="ARBA00022969"/>
    </source>
</evidence>
<dbReference type="GO" id="GO:0030435">
    <property type="term" value="P:sporulation resulting in formation of a cellular spore"/>
    <property type="evidence" value="ECO:0007669"/>
    <property type="project" value="UniProtKB-KW"/>
</dbReference>
<dbReference type="NCBIfam" id="TIGR01925">
    <property type="entry name" value="spIIAB"/>
    <property type="match status" value="1"/>
</dbReference>
<dbReference type="PANTHER" id="PTHR35526:SF3">
    <property type="entry name" value="ANTI-SIGMA-F FACTOR RSBW"/>
    <property type="match status" value="1"/>
</dbReference>
<dbReference type="Gene3D" id="3.30.565.10">
    <property type="entry name" value="Histidine kinase-like ATPase, C-terminal domain"/>
    <property type="match status" value="1"/>
</dbReference>
<keyword evidence="2 7" id="KW-0808">Transferase</keyword>
<feature type="domain" description="Histidine kinase/HSP90-like ATPase" evidence="8">
    <location>
        <begin position="37"/>
        <end position="141"/>
    </location>
</feature>
<dbReference type="Pfam" id="PF13581">
    <property type="entry name" value="HATPase_c_2"/>
    <property type="match status" value="1"/>
</dbReference>
<evidence type="ECO:0000256" key="4">
    <source>
        <dbReference type="ARBA" id="ARBA00022777"/>
    </source>
</evidence>
<comment type="function">
    <text evidence="7">Binds to sigma F and blocks its ability to form an RNA polymerase holoenzyme (E-sigma F). Phosphorylates SpoIIAA on a serine residue. This phosphorylation may enable SpoIIAA to act as an anti-anti-sigma factor that counteracts SpoIIAB and thus releases sigma F from inhibition.</text>
</comment>
<dbReference type="Proteomes" id="UP000824258">
    <property type="component" value="Unassembled WGS sequence"/>
</dbReference>
<reference evidence="9" key="1">
    <citation type="submission" date="2020-10" db="EMBL/GenBank/DDBJ databases">
        <authorList>
            <person name="Gilroy R."/>
        </authorList>
    </citation>
    <scope>NUCLEOTIDE SEQUENCE</scope>
    <source>
        <strain evidence="9">ChiHjej9B8-7071</strain>
    </source>
</reference>
<keyword evidence="6 7" id="KW-0749">Sporulation</keyword>
<keyword evidence="3 7" id="KW-0547">Nucleotide-binding</keyword>
<comment type="catalytic activity">
    <reaction evidence="7">
        <text>L-seryl-[protein] + ATP = O-phospho-L-seryl-[protein] + ADP + H(+)</text>
        <dbReference type="Rhea" id="RHEA:17989"/>
        <dbReference type="Rhea" id="RHEA-COMP:9863"/>
        <dbReference type="Rhea" id="RHEA-COMP:11604"/>
        <dbReference type="ChEBI" id="CHEBI:15378"/>
        <dbReference type="ChEBI" id="CHEBI:29999"/>
        <dbReference type="ChEBI" id="CHEBI:30616"/>
        <dbReference type="ChEBI" id="CHEBI:83421"/>
        <dbReference type="ChEBI" id="CHEBI:456216"/>
        <dbReference type="EC" id="2.7.11.1"/>
    </reaction>
</comment>
<reference evidence="9" key="2">
    <citation type="journal article" date="2021" name="PeerJ">
        <title>Extensive microbial diversity within the chicken gut microbiome revealed by metagenomics and culture.</title>
        <authorList>
            <person name="Gilroy R."/>
            <person name="Ravi A."/>
            <person name="Getino M."/>
            <person name="Pursley I."/>
            <person name="Horton D.L."/>
            <person name="Alikhan N.F."/>
            <person name="Baker D."/>
            <person name="Gharbi K."/>
            <person name="Hall N."/>
            <person name="Watson M."/>
            <person name="Adriaenssens E.M."/>
            <person name="Foster-Nyarko E."/>
            <person name="Jarju S."/>
            <person name="Secka A."/>
            <person name="Antonio M."/>
            <person name="Oren A."/>
            <person name="Chaudhuri R.R."/>
            <person name="La Ragione R."/>
            <person name="Hildebrand F."/>
            <person name="Pallen M.J."/>
        </authorList>
    </citation>
    <scope>NUCLEOTIDE SEQUENCE</scope>
    <source>
        <strain evidence="9">ChiHjej9B8-7071</strain>
    </source>
</reference>
<dbReference type="HAMAP" id="MF_00637">
    <property type="entry name" value="Anti_sigma_F"/>
    <property type="match status" value="1"/>
</dbReference>
<keyword evidence="4 7" id="KW-0418">Kinase</keyword>
<evidence type="ECO:0000313" key="10">
    <source>
        <dbReference type="Proteomes" id="UP000824258"/>
    </source>
</evidence>
<evidence type="ECO:0000256" key="5">
    <source>
        <dbReference type="ARBA" id="ARBA00022840"/>
    </source>
</evidence>
<dbReference type="InterPro" id="IPR010194">
    <property type="entry name" value="Anti-sigma_F"/>
</dbReference>
<keyword evidence="1 7" id="KW-0723">Serine/threonine-protein kinase</keyword>
<dbReference type="InterPro" id="IPR036890">
    <property type="entry name" value="HATPase_C_sf"/>
</dbReference>
<proteinExistence type="inferred from homology"/>
<sequence length="146" mass="15856">MKCENQMTLEFPSKSINESFARAAVACFAAQLDPTLDELGDIKTAVSEAVTNSIVHGYPDTIGTITLRCRILAGNVLDIVIKDKGRGIENVEEARQPMFTTGGADRSGMGFTIMESFMTELKVSSQLGRGTTVHMKRKILKRGGKS</sequence>
<dbReference type="EC" id="2.7.11.1" evidence="7"/>
<dbReference type="GO" id="GO:0016989">
    <property type="term" value="F:sigma factor antagonist activity"/>
    <property type="evidence" value="ECO:0007669"/>
    <property type="project" value="InterPro"/>
</dbReference>
<evidence type="ECO:0000256" key="2">
    <source>
        <dbReference type="ARBA" id="ARBA00022679"/>
    </source>
</evidence>
<evidence type="ECO:0000259" key="8">
    <source>
        <dbReference type="SMART" id="SM00387"/>
    </source>
</evidence>
<dbReference type="GO" id="GO:0004674">
    <property type="term" value="F:protein serine/threonine kinase activity"/>
    <property type="evidence" value="ECO:0007669"/>
    <property type="project" value="UniProtKB-KW"/>
</dbReference>
<dbReference type="SUPFAM" id="SSF55874">
    <property type="entry name" value="ATPase domain of HSP90 chaperone/DNA topoisomerase II/histidine kinase"/>
    <property type="match status" value="1"/>
</dbReference>
<dbReference type="GO" id="GO:0005524">
    <property type="term" value="F:ATP binding"/>
    <property type="evidence" value="ECO:0007669"/>
    <property type="project" value="UniProtKB-KW"/>
</dbReference>
<comment type="caution">
    <text evidence="9">The sequence shown here is derived from an EMBL/GenBank/DDBJ whole genome shotgun (WGS) entry which is preliminary data.</text>
</comment>
<dbReference type="InterPro" id="IPR050267">
    <property type="entry name" value="Anti-sigma-factor_SerPK"/>
</dbReference>
<dbReference type="GO" id="GO:0042174">
    <property type="term" value="P:negative regulation of sporulation resulting in formation of a cellular spore"/>
    <property type="evidence" value="ECO:0007669"/>
    <property type="project" value="InterPro"/>
</dbReference>
<dbReference type="SMART" id="SM00387">
    <property type="entry name" value="HATPase_c"/>
    <property type="match status" value="1"/>
</dbReference>
<organism evidence="9 10">
    <name type="scientific">Candidatus Avoscillospira stercoripullorum</name>
    <dbReference type="NCBI Taxonomy" id="2840709"/>
    <lineage>
        <taxon>Bacteria</taxon>
        <taxon>Bacillati</taxon>
        <taxon>Bacillota</taxon>
        <taxon>Clostridia</taxon>
        <taxon>Eubacteriales</taxon>
        <taxon>Oscillospiraceae</taxon>
        <taxon>Oscillospiraceae incertae sedis</taxon>
        <taxon>Candidatus Avoscillospira</taxon>
    </lineage>
</organism>
<name>A0A9D1D7K3_9FIRM</name>
<dbReference type="InterPro" id="IPR003594">
    <property type="entry name" value="HATPase_dom"/>
</dbReference>
<evidence type="ECO:0000256" key="3">
    <source>
        <dbReference type="ARBA" id="ARBA00022741"/>
    </source>
</evidence>
<dbReference type="PANTHER" id="PTHR35526">
    <property type="entry name" value="ANTI-SIGMA-F FACTOR RSBW-RELATED"/>
    <property type="match status" value="1"/>
</dbReference>
<keyword evidence="5 7" id="KW-0067">ATP-binding</keyword>
<protein>
    <recommendedName>
        <fullName evidence="7">Anti-sigma F factor</fullName>
        <ecNumber evidence="7">2.7.11.1</ecNumber>
    </recommendedName>
    <alternativeName>
        <fullName evidence="7">Stage II sporulation protein AB</fullName>
    </alternativeName>
</protein>
<evidence type="ECO:0000256" key="7">
    <source>
        <dbReference type="HAMAP-Rule" id="MF_00637"/>
    </source>
</evidence>
<dbReference type="GO" id="GO:0030436">
    <property type="term" value="P:asexual sporulation"/>
    <property type="evidence" value="ECO:0007669"/>
    <property type="project" value="UniProtKB-UniRule"/>
</dbReference>
<evidence type="ECO:0000256" key="1">
    <source>
        <dbReference type="ARBA" id="ARBA00022527"/>
    </source>
</evidence>
<evidence type="ECO:0000313" key="9">
    <source>
        <dbReference type="EMBL" id="HIR10285.1"/>
    </source>
</evidence>
<accession>A0A9D1D7K3</accession>
<gene>
    <name evidence="7" type="primary">spoIIAB</name>
    <name evidence="9" type="ORF">IAA70_07760</name>
</gene>
<dbReference type="EMBL" id="DVGD01000252">
    <property type="protein sequence ID" value="HIR10285.1"/>
    <property type="molecule type" value="Genomic_DNA"/>
</dbReference>
<comment type="catalytic activity">
    <reaction evidence="7">
        <text>L-threonyl-[protein] + ATP = O-phospho-L-threonyl-[protein] + ADP + H(+)</text>
        <dbReference type="Rhea" id="RHEA:46608"/>
        <dbReference type="Rhea" id="RHEA-COMP:11060"/>
        <dbReference type="Rhea" id="RHEA-COMP:11605"/>
        <dbReference type="ChEBI" id="CHEBI:15378"/>
        <dbReference type="ChEBI" id="CHEBI:30013"/>
        <dbReference type="ChEBI" id="CHEBI:30616"/>
        <dbReference type="ChEBI" id="CHEBI:61977"/>
        <dbReference type="ChEBI" id="CHEBI:456216"/>
        <dbReference type="EC" id="2.7.11.1"/>
    </reaction>
</comment>